<gene>
    <name evidence="1" type="ORF">KLDO_g2499</name>
</gene>
<keyword evidence="2" id="KW-1185">Reference proteome</keyword>
<dbReference type="EMBL" id="CCBQ010000037">
    <property type="protein sequence ID" value="CDO94225.1"/>
    <property type="molecule type" value="Genomic_DNA"/>
</dbReference>
<dbReference type="AlphaFoldDB" id="A0A0A8L5B3"/>
<reference evidence="1 2" key="1">
    <citation type="submission" date="2014-03" db="EMBL/GenBank/DDBJ databases">
        <title>The genome of Kluyveromyces dobzhanskii.</title>
        <authorList>
            <person name="Nystedt B."/>
            <person name="Astrom S."/>
        </authorList>
    </citation>
    <scope>NUCLEOTIDE SEQUENCE [LARGE SCALE GENOMIC DNA]</scope>
    <source>
        <strain evidence="1 2">CBS 2104</strain>
    </source>
</reference>
<dbReference type="OrthoDB" id="4067856at2759"/>
<organism evidence="1 2">
    <name type="scientific">Kluyveromyces dobzhanskii CBS 2104</name>
    <dbReference type="NCBI Taxonomy" id="1427455"/>
    <lineage>
        <taxon>Eukaryota</taxon>
        <taxon>Fungi</taxon>
        <taxon>Dikarya</taxon>
        <taxon>Ascomycota</taxon>
        <taxon>Saccharomycotina</taxon>
        <taxon>Saccharomycetes</taxon>
        <taxon>Saccharomycetales</taxon>
        <taxon>Saccharomycetaceae</taxon>
        <taxon>Kluyveromyces</taxon>
    </lineage>
</organism>
<evidence type="ECO:0000313" key="2">
    <source>
        <dbReference type="Proteomes" id="UP000031516"/>
    </source>
</evidence>
<dbReference type="Proteomes" id="UP000031516">
    <property type="component" value="Unassembled WGS sequence"/>
</dbReference>
<comment type="caution">
    <text evidence="1">The sequence shown here is derived from an EMBL/GenBank/DDBJ whole genome shotgun (WGS) entry which is preliminary data.</text>
</comment>
<sequence>MDLDSEIIQLIRQNARPKFSSLNDEQQTKLDNALKGNFNYDLLRKELAGSIDDFKRERFNIVVNDIGDLQRLELGNLLNGNGISLAKLQNDLNRLPRFQLVDNENESDQSLLREYNHLRLQLIMKCNAIETMRHEMNADVNYQIIDSMSRTVDLKNWHDEVEVELKELAQNLELILKSWPELNDEKRSQVAKLIGASSLMPILNVKGEHDT</sequence>
<accession>A0A0A8L5B3</accession>
<proteinExistence type="predicted"/>
<name>A0A0A8L5B3_9SACH</name>
<protein>
    <submittedName>
        <fullName evidence="1">WGS project CCBQ000000000 data, contig 00106</fullName>
    </submittedName>
</protein>
<evidence type="ECO:0000313" key="1">
    <source>
        <dbReference type="EMBL" id="CDO94225.1"/>
    </source>
</evidence>